<dbReference type="Proteomes" id="UP001163831">
    <property type="component" value="Chromosome"/>
</dbReference>
<keyword evidence="3" id="KW-1185">Reference proteome</keyword>
<reference evidence="2" key="1">
    <citation type="submission" date="2022-10" db="EMBL/GenBank/DDBJ databases">
        <title>Candidatus Kirkpatrella diaphorinas gen. nov., sp. nov., an uncultured endosymbiont identified in a population of Diaphorina citri from Hawaii.</title>
        <authorList>
            <person name="Henry E.M."/>
            <person name="Carlson C.R."/>
            <person name="Kuo Y.-W."/>
        </authorList>
    </citation>
    <scope>NUCLEOTIDE SEQUENCE</scope>
    <source>
        <strain evidence="2">CADCRV1</strain>
    </source>
</reference>
<organism evidence="2 3">
    <name type="scientific">Candidatus Kirkpatrickella diaphorinae</name>
    <dbReference type="NCBI Taxonomy" id="2984322"/>
    <lineage>
        <taxon>Bacteria</taxon>
        <taxon>Pseudomonadati</taxon>
        <taxon>Pseudomonadota</taxon>
        <taxon>Alphaproteobacteria</taxon>
        <taxon>Acetobacterales</taxon>
        <taxon>Acetobacteraceae</taxon>
        <taxon>Candidatus Kirkpatrickella</taxon>
    </lineage>
</organism>
<gene>
    <name evidence="2" type="ORF">N5W20_05500</name>
</gene>
<accession>A0ABY6GGF1</accession>
<dbReference type="InterPro" id="IPR012340">
    <property type="entry name" value="NA-bd_OB-fold"/>
</dbReference>
<feature type="region of interest" description="Disordered" evidence="1">
    <location>
        <begin position="156"/>
        <end position="181"/>
    </location>
</feature>
<dbReference type="RefSeq" id="WP_319806169.1">
    <property type="nucleotide sequence ID" value="NZ_CP107052.1"/>
</dbReference>
<evidence type="ECO:0000313" key="3">
    <source>
        <dbReference type="Proteomes" id="UP001163831"/>
    </source>
</evidence>
<dbReference type="SUPFAM" id="SSF50249">
    <property type="entry name" value="Nucleic acid-binding proteins"/>
    <property type="match status" value="1"/>
</dbReference>
<name>A0ABY6GGF1_9PROT</name>
<dbReference type="EMBL" id="CP107052">
    <property type="protein sequence ID" value="UYH50584.1"/>
    <property type="molecule type" value="Genomic_DNA"/>
</dbReference>
<evidence type="ECO:0008006" key="4">
    <source>
        <dbReference type="Google" id="ProtNLM"/>
    </source>
</evidence>
<protein>
    <recommendedName>
        <fullName evidence="4">DUF2815 family protein</fullName>
    </recommendedName>
</protein>
<dbReference type="Gene3D" id="2.40.50.140">
    <property type="entry name" value="Nucleic acid-binding proteins"/>
    <property type="match status" value="1"/>
</dbReference>
<evidence type="ECO:0000256" key="1">
    <source>
        <dbReference type="SAM" id="MobiDB-lite"/>
    </source>
</evidence>
<sequence length="181" mass="19902">MAFFKKLDPFLESARKNTETLFEKLPLAARKKLGSLTFNPPYSELFDDTTEEPTGEIKFNFKLGATWKGKDGKTGVRRAPPLFDASNRKIVDALEVGSGTRARVSFNIHVNEETGAHGYFIPSQGAGGISLKLAAVQIIELRRQGEMSAEEYGFEQTDGYQAPVSEESAPFEDVSANSADF</sequence>
<evidence type="ECO:0000313" key="2">
    <source>
        <dbReference type="EMBL" id="UYH50584.1"/>
    </source>
</evidence>
<proteinExistence type="predicted"/>